<proteinExistence type="inferred from homology"/>
<dbReference type="InterPro" id="IPR008580">
    <property type="entry name" value="PPPDE_dom"/>
</dbReference>
<dbReference type="AlphaFoldDB" id="A0A061QYY2"/>
<feature type="compositionally biased region" description="Polar residues" evidence="4">
    <location>
        <begin position="258"/>
        <end position="283"/>
    </location>
</feature>
<feature type="compositionally biased region" description="Basic and acidic residues" evidence="4">
    <location>
        <begin position="284"/>
        <end position="301"/>
    </location>
</feature>
<dbReference type="SMART" id="SM01179">
    <property type="entry name" value="DUF862"/>
    <property type="match status" value="1"/>
</dbReference>
<gene>
    <name evidence="6" type="ORF">TSPGSL018_14970</name>
</gene>
<sequence>MSQQMRELNDPWASSEIRIIRSHYLSARHKVYLNVYHLLKPSTNKRLMRIRLGGAFHSAVELKEREYAFGGHFDSLKGIYDCKAMWRQREEELKKIEELGLAKKEAKAEKKARLKFLPALKERRVLGVWSGTTKEWERLLDRLHEKEWKGPQYRLLTKNCNNFVAAVFTDLQKSPHFAPAPGLTEKDLRYLFHLPDNTWRLCCCMPMLPRALDEPLPPAPFQSDIFHGRARRLDERAVNHCLVGGLFNLDIASSSALQDSEVQSPRTSIRNHGSSHELGNSFSESDRDNNPTSKMWHDRTAAKSNMLHVPTLA</sequence>
<name>A0A061QYY2_9CHLO</name>
<dbReference type="PANTHER" id="PTHR12378">
    <property type="entry name" value="DESUMOYLATING ISOPEPTIDASE"/>
    <property type="match status" value="1"/>
</dbReference>
<protein>
    <recommendedName>
        <fullName evidence="5">PPPDE domain-containing protein</fullName>
    </recommendedName>
</protein>
<feature type="region of interest" description="Disordered" evidence="4">
    <location>
        <begin position="258"/>
        <end position="313"/>
    </location>
</feature>
<keyword evidence="2" id="KW-0645">Protease</keyword>
<dbReference type="Gene3D" id="3.90.1720.30">
    <property type="entry name" value="PPPDE domains"/>
    <property type="match status" value="1"/>
</dbReference>
<feature type="domain" description="PPPDE" evidence="5">
    <location>
        <begin position="29"/>
        <end position="209"/>
    </location>
</feature>
<dbReference type="GO" id="GO:0006508">
    <property type="term" value="P:proteolysis"/>
    <property type="evidence" value="ECO:0007669"/>
    <property type="project" value="UniProtKB-KW"/>
</dbReference>
<evidence type="ECO:0000259" key="5">
    <source>
        <dbReference type="PROSITE" id="PS51858"/>
    </source>
</evidence>
<evidence type="ECO:0000256" key="2">
    <source>
        <dbReference type="ARBA" id="ARBA00022670"/>
    </source>
</evidence>
<dbReference type="InterPro" id="IPR042266">
    <property type="entry name" value="PPPDE_sf"/>
</dbReference>
<reference evidence="6" key="1">
    <citation type="submission" date="2014-05" db="EMBL/GenBank/DDBJ databases">
        <title>The transcriptome of the halophilic microalga Tetraselmis sp. GSL018 isolated from the Great Salt Lake, Utah.</title>
        <authorList>
            <person name="Jinkerson R.E."/>
            <person name="D'Adamo S."/>
            <person name="Posewitz M.C."/>
        </authorList>
    </citation>
    <scope>NUCLEOTIDE SEQUENCE</scope>
    <source>
        <strain evidence="6">GSL018</strain>
    </source>
</reference>
<evidence type="ECO:0000256" key="3">
    <source>
        <dbReference type="ARBA" id="ARBA00022801"/>
    </source>
</evidence>
<dbReference type="PANTHER" id="PTHR12378:SF80">
    <property type="entry name" value="IP06716P-RELATED"/>
    <property type="match status" value="1"/>
</dbReference>
<evidence type="ECO:0000256" key="1">
    <source>
        <dbReference type="ARBA" id="ARBA00008140"/>
    </source>
</evidence>
<keyword evidence="3" id="KW-0378">Hydrolase</keyword>
<dbReference type="GO" id="GO:0101005">
    <property type="term" value="F:deubiquitinase activity"/>
    <property type="evidence" value="ECO:0007669"/>
    <property type="project" value="TreeGrafter"/>
</dbReference>
<dbReference type="Pfam" id="PF05903">
    <property type="entry name" value="Peptidase_C97"/>
    <property type="match status" value="1"/>
</dbReference>
<comment type="similarity">
    <text evidence="1">Belongs to the DeSI family.</text>
</comment>
<dbReference type="GO" id="GO:0016579">
    <property type="term" value="P:protein deubiquitination"/>
    <property type="evidence" value="ECO:0007669"/>
    <property type="project" value="TreeGrafter"/>
</dbReference>
<organism evidence="6">
    <name type="scientific">Tetraselmis sp. GSL018</name>
    <dbReference type="NCBI Taxonomy" id="582737"/>
    <lineage>
        <taxon>Eukaryota</taxon>
        <taxon>Viridiplantae</taxon>
        <taxon>Chlorophyta</taxon>
        <taxon>core chlorophytes</taxon>
        <taxon>Chlorodendrophyceae</taxon>
        <taxon>Chlorodendrales</taxon>
        <taxon>Chlorodendraceae</taxon>
        <taxon>Tetraselmis</taxon>
    </lineage>
</organism>
<accession>A0A061QYY2</accession>
<dbReference type="PROSITE" id="PS51858">
    <property type="entry name" value="PPPDE"/>
    <property type="match status" value="1"/>
</dbReference>
<dbReference type="EMBL" id="GBEZ01020798">
    <property type="protein sequence ID" value="JAC65902.1"/>
    <property type="molecule type" value="Transcribed_RNA"/>
</dbReference>
<evidence type="ECO:0000313" key="6">
    <source>
        <dbReference type="EMBL" id="JAC65902.1"/>
    </source>
</evidence>
<evidence type="ECO:0000256" key="4">
    <source>
        <dbReference type="SAM" id="MobiDB-lite"/>
    </source>
</evidence>